<name>A0ABD2XQ50_9HYME</name>
<comment type="caution">
    <text evidence="5">The sequence shown here is derived from an EMBL/GenBank/DDBJ whole genome shotgun (WGS) entry which is preliminary data.</text>
</comment>
<keyword evidence="6" id="KW-1185">Reference proteome</keyword>
<dbReference type="Proteomes" id="UP001627154">
    <property type="component" value="Unassembled WGS sequence"/>
</dbReference>
<proteinExistence type="predicted"/>
<gene>
    <name evidence="5" type="ORF">TKK_001029</name>
</gene>
<dbReference type="Pfam" id="PF00023">
    <property type="entry name" value="Ank"/>
    <property type="match status" value="1"/>
</dbReference>
<dbReference type="InterPro" id="IPR036770">
    <property type="entry name" value="Ankyrin_rpt-contain_sf"/>
</dbReference>
<evidence type="ECO:0000256" key="1">
    <source>
        <dbReference type="ARBA" id="ARBA00022737"/>
    </source>
</evidence>
<reference evidence="5 6" key="1">
    <citation type="journal article" date="2024" name="bioRxiv">
        <title>A reference genome for Trichogramma kaykai: A tiny desert-dwelling parasitoid wasp with competing sex-ratio distorters.</title>
        <authorList>
            <person name="Culotta J."/>
            <person name="Lindsey A.R."/>
        </authorList>
    </citation>
    <scope>NUCLEOTIDE SEQUENCE [LARGE SCALE GENOMIC DNA]</scope>
    <source>
        <strain evidence="5 6">KSX58</strain>
    </source>
</reference>
<dbReference type="InterPro" id="IPR051165">
    <property type="entry name" value="Multifunctional_ANK_Repeat"/>
</dbReference>
<dbReference type="Gene3D" id="1.25.40.20">
    <property type="entry name" value="Ankyrin repeat-containing domain"/>
    <property type="match status" value="3"/>
</dbReference>
<evidence type="ECO:0000256" key="3">
    <source>
        <dbReference type="PROSITE-ProRule" id="PRU00023"/>
    </source>
</evidence>
<sequence length="613" mass="68733">MVVKTSLILLYKAILKVSSSKLGQFEYGDTGDLPGVLRSLSNFELNSMLILACEKRHDSVIGFFLACRIKIRGLPRMCRTAIHVAAKLNLAESFARLCAIYDTRMNHREHWGNFTHLQAACKIGHAGLVKSLLATGRERYREDLSLVLTSVTVPAPQLDARVLDLLLSHGARADLADGAGATLLARLCRQYATNLNVVARDDDKVDDRLAVIGVLLRHGADANAIDRDGLSPAQHLYRYGIMAPELQLGALRQLLEAGADARHRDNRRETVLHYALRRHHLRRVHGRVFDPPRHTWNVQQVLRLLVREHGAELEACNEEGHTPLSLAVSHCDLDAVEALLELGADPRRASFEGNFLEPINEFLRNLELSQNLLAIIELLKARGFEMTERHEARVLKFLLGFETTWSFFDAAYVVALGMKRRVYDTTMIVMIKGMIFRTASNATTIKNYCAMAERRGNSVLRAISNHLRIVQLGNMYMSQGVRSCLLAMSQGANKEDDNSSVEEEEKPKSKNNRLRGRIHAEPTILEELERARGTMIKESVSLLDVCTCPPDEAYRLLENSCWERSLANAGAFDSRFRCIGPTIKGYIARALARKYLDGLKPEVAAMALAEEYF</sequence>
<dbReference type="AlphaFoldDB" id="A0ABD2XQ50"/>
<evidence type="ECO:0000313" key="5">
    <source>
        <dbReference type="EMBL" id="KAL3406917.1"/>
    </source>
</evidence>
<dbReference type="PANTHER" id="PTHR24123">
    <property type="entry name" value="ANKYRIN REPEAT-CONTAINING"/>
    <property type="match status" value="1"/>
</dbReference>
<evidence type="ECO:0000256" key="4">
    <source>
        <dbReference type="SAM" id="MobiDB-lite"/>
    </source>
</evidence>
<dbReference type="PANTHER" id="PTHR24123:SF141">
    <property type="entry name" value="ANKYRIN 2, ISOFORM U"/>
    <property type="match status" value="1"/>
</dbReference>
<feature type="region of interest" description="Disordered" evidence="4">
    <location>
        <begin position="493"/>
        <end position="516"/>
    </location>
</feature>
<evidence type="ECO:0000256" key="2">
    <source>
        <dbReference type="ARBA" id="ARBA00023043"/>
    </source>
</evidence>
<accession>A0ABD2XQ50</accession>
<dbReference type="InterPro" id="IPR002110">
    <property type="entry name" value="Ankyrin_rpt"/>
</dbReference>
<dbReference type="SUPFAM" id="SSF48403">
    <property type="entry name" value="Ankyrin repeat"/>
    <property type="match status" value="1"/>
</dbReference>
<keyword evidence="2 3" id="KW-0040">ANK repeat</keyword>
<dbReference type="PROSITE" id="PS50088">
    <property type="entry name" value="ANK_REPEAT"/>
    <property type="match status" value="1"/>
</dbReference>
<keyword evidence="1" id="KW-0677">Repeat</keyword>
<feature type="repeat" description="ANK" evidence="3">
    <location>
        <begin position="319"/>
        <end position="351"/>
    </location>
</feature>
<protein>
    <submittedName>
        <fullName evidence="5">Uncharacterized protein</fullName>
    </submittedName>
</protein>
<dbReference type="SMART" id="SM00248">
    <property type="entry name" value="ANK"/>
    <property type="match status" value="5"/>
</dbReference>
<dbReference type="EMBL" id="JBJJXI010000018">
    <property type="protein sequence ID" value="KAL3406917.1"/>
    <property type="molecule type" value="Genomic_DNA"/>
</dbReference>
<organism evidence="5 6">
    <name type="scientific">Trichogramma kaykai</name>
    <dbReference type="NCBI Taxonomy" id="54128"/>
    <lineage>
        <taxon>Eukaryota</taxon>
        <taxon>Metazoa</taxon>
        <taxon>Ecdysozoa</taxon>
        <taxon>Arthropoda</taxon>
        <taxon>Hexapoda</taxon>
        <taxon>Insecta</taxon>
        <taxon>Pterygota</taxon>
        <taxon>Neoptera</taxon>
        <taxon>Endopterygota</taxon>
        <taxon>Hymenoptera</taxon>
        <taxon>Apocrita</taxon>
        <taxon>Proctotrupomorpha</taxon>
        <taxon>Chalcidoidea</taxon>
        <taxon>Trichogrammatidae</taxon>
        <taxon>Trichogramma</taxon>
    </lineage>
</organism>
<evidence type="ECO:0000313" key="6">
    <source>
        <dbReference type="Proteomes" id="UP001627154"/>
    </source>
</evidence>
<dbReference type="PROSITE" id="PS50297">
    <property type="entry name" value="ANK_REP_REGION"/>
    <property type="match status" value="1"/>
</dbReference>